<name>A0A7M3MJ25_9BACT</name>
<dbReference type="Pfam" id="PF13385">
    <property type="entry name" value="Laminin_G_3"/>
    <property type="match status" value="1"/>
</dbReference>
<evidence type="ECO:0000313" key="2">
    <source>
        <dbReference type="Proteomes" id="UP000448292"/>
    </source>
</evidence>
<dbReference type="EMBL" id="QMIE01000002">
    <property type="protein sequence ID" value="TVM19467.1"/>
    <property type="molecule type" value="Genomic_DNA"/>
</dbReference>
<evidence type="ECO:0000313" key="1">
    <source>
        <dbReference type="EMBL" id="TVM19467.1"/>
    </source>
</evidence>
<protein>
    <recommendedName>
        <fullName evidence="3">LamG-like jellyroll fold domain-containing protein</fullName>
    </recommendedName>
</protein>
<organism evidence="1 2">
    <name type="scientific">Oceanidesulfovibrio indonesiensis</name>
    <dbReference type="NCBI Taxonomy" id="54767"/>
    <lineage>
        <taxon>Bacteria</taxon>
        <taxon>Pseudomonadati</taxon>
        <taxon>Thermodesulfobacteriota</taxon>
        <taxon>Desulfovibrionia</taxon>
        <taxon>Desulfovibrionales</taxon>
        <taxon>Desulfovibrionaceae</taxon>
        <taxon>Oceanidesulfovibrio</taxon>
    </lineage>
</organism>
<gene>
    <name evidence="1" type="ORF">DPQ33_03665</name>
</gene>
<sequence length="820" mass="88238">MPISRNGLVLELLGELDGSTLLDTSDSAHHASTIGNVMVEQGGHPQGNAFVFNGSSAAHLPFEALITGTSPRTVAMWFFRETNTYGGNFETIYNAGSRQTGRWFDITLGSGAVEFLNYGYGEQNDTISFNYAGAWHFVCFQYDGAHKKAWINNSKVVDKSIYLDTGSGYHELAQREGSYRFQGRLARIRIWSRALSDAEVAAVYNESTSLRSTQRNVNTLGPSRADHAMAVGLGDCRSGLAAMNALGMESRRLHATGLGFAVSRPASLSLGTATCPAPAVHALGDQRLQPDAARLGRANHCAMPLVLGGAGRRTIARHVAPLTGTGRAFAVRHPSSLAGAAGHLAWSALDLTDTRTHRRSHSVHVFLDEDEITAAVLECNLDMDLDSPHDSVALVAGRGRSNTDAILDRHRPTGSAATPRLRLDIDGEAHVFLLEKRDERARTIRLAGRSPSALAEPLYATSITLGGGVLASQAAQVLAESCDLDIIWETHDWLLPETWLGSGPPMESLHSLAGAVGAFLRWDGLRQSLAVKEPHRSITSRSDILDFTDKPVLDANESTEHGTGRNAVTVLGHAVDIHLPRLEVEPPPGGLAGHLRGVPATVLAHWPAGRSAATWTWASHGSVASLGEAILWRRRVLTTFVMGRADLGESPIRLERVQWIGASAGSVRLSPGSTQLLCESGRSGVALLDYAIRVQRFLLSGHDVPALVFLVAASVPDRTGVRVIHGSIAAREEDETIEEPLITDQAGAVARGRSHLAWRSRPRRIRTVTLPYTSGLAPGAVIALDHGEHDIAGPCLVRAVRLEARGPKLLHHLELVQWTD</sequence>
<comment type="caution">
    <text evidence="1">The sequence shown here is derived from an EMBL/GenBank/DDBJ whole genome shotgun (WGS) entry which is preliminary data.</text>
</comment>
<evidence type="ECO:0008006" key="3">
    <source>
        <dbReference type="Google" id="ProtNLM"/>
    </source>
</evidence>
<keyword evidence="2" id="KW-1185">Reference proteome</keyword>
<dbReference type="AlphaFoldDB" id="A0A7M3MJ25"/>
<accession>A0A7M3MJ25</accession>
<dbReference type="Gene3D" id="2.60.120.200">
    <property type="match status" value="1"/>
</dbReference>
<dbReference type="SUPFAM" id="SSF49899">
    <property type="entry name" value="Concanavalin A-like lectins/glucanases"/>
    <property type="match status" value="1"/>
</dbReference>
<dbReference type="RefSeq" id="WP_144301824.1">
    <property type="nucleotide sequence ID" value="NZ_QMIE01000002.1"/>
</dbReference>
<dbReference type="Proteomes" id="UP000448292">
    <property type="component" value="Unassembled WGS sequence"/>
</dbReference>
<reference evidence="1 2" key="1">
    <citation type="submission" date="2018-06" db="EMBL/GenBank/DDBJ databases">
        <title>Complete genome of Desulfovibrio indonesiensis P37SLT.</title>
        <authorList>
            <person name="Crispim J.S."/>
            <person name="Vidigal P.M.P."/>
            <person name="Silva L.C.F."/>
            <person name="Laguardia C.N."/>
            <person name="Araujo L.C."/>
            <person name="Dias R.S."/>
            <person name="Sousa M.P."/>
            <person name="Paula S.O."/>
            <person name="Silva C."/>
        </authorList>
    </citation>
    <scope>NUCLEOTIDE SEQUENCE [LARGE SCALE GENOMIC DNA]</scope>
    <source>
        <strain evidence="1 2">P37SLT</strain>
    </source>
</reference>
<dbReference type="InterPro" id="IPR013320">
    <property type="entry name" value="ConA-like_dom_sf"/>
</dbReference>
<dbReference type="OrthoDB" id="5523752at2"/>
<proteinExistence type="predicted"/>